<gene>
    <name evidence="4" type="ORF">WNY59_03535</name>
</gene>
<dbReference type="Pfam" id="PF00571">
    <property type="entry name" value="CBS"/>
    <property type="match status" value="2"/>
</dbReference>
<dbReference type="RefSeq" id="WP_018687617.1">
    <property type="nucleotide sequence ID" value="NZ_JBBMQO010000002.1"/>
</dbReference>
<reference evidence="4 5" key="1">
    <citation type="submission" date="2024-03" db="EMBL/GenBank/DDBJ databases">
        <title>Community enrichment and isolation of bacterial strains for fucoidan degradation.</title>
        <authorList>
            <person name="Sichert A."/>
        </authorList>
    </citation>
    <scope>NUCLEOTIDE SEQUENCE [LARGE SCALE GENOMIC DNA]</scope>
    <source>
        <strain evidence="4 5">AS62</strain>
    </source>
</reference>
<dbReference type="SUPFAM" id="SSF54631">
    <property type="entry name" value="CBS-domain pair"/>
    <property type="match status" value="1"/>
</dbReference>
<dbReference type="PANTHER" id="PTHR43080:SF2">
    <property type="entry name" value="CBS DOMAIN-CONTAINING PROTEIN"/>
    <property type="match status" value="1"/>
</dbReference>
<evidence type="ECO:0000259" key="3">
    <source>
        <dbReference type="PROSITE" id="PS51371"/>
    </source>
</evidence>
<comment type="caution">
    <text evidence="4">The sequence shown here is derived from an EMBL/GenBank/DDBJ whole genome shotgun (WGS) entry which is preliminary data.</text>
</comment>
<dbReference type="InterPro" id="IPR000644">
    <property type="entry name" value="CBS_dom"/>
</dbReference>
<name>A0ABU9T3G0_9HYPH</name>
<evidence type="ECO:0000313" key="4">
    <source>
        <dbReference type="EMBL" id="MEM5500656.1"/>
    </source>
</evidence>
<dbReference type="Proteomes" id="UP001477870">
    <property type="component" value="Unassembled WGS sequence"/>
</dbReference>
<accession>A0ABU9T3G0</accession>
<feature type="domain" description="CBS" evidence="3">
    <location>
        <begin position="76"/>
        <end position="132"/>
    </location>
</feature>
<dbReference type="PANTHER" id="PTHR43080">
    <property type="entry name" value="CBS DOMAIN-CONTAINING PROTEIN CBSX3, MITOCHONDRIAL"/>
    <property type="match status" value="1"/>
</dbReference>
<dbReference type="EMBL" id="JBBMQO010000002">
    <property type="protein sequence ID" value="MEM5500656.1"/>
    <property type="molecule type" value="Genomic_DNA"/>
</dbReference>
<dbReference type="SMART" id="SM00116">
    <property type="entry name" value="CBS"/>
    <property type="match status" value="2"/>
</dbReference>
<dbReference type="InterPro" id="IPR046342">
    <property type="entry name" value="CBS_dom_sf"/>
</dbReference>
<evidence type="ECO:0000256" key="2">
    <source>
        <dbReference type="PROSITE-ProRule" id="PRU00703"/>
    </source>
</evidence>
<dbReference type="InterPro" id="IPR051257">
    <property type="entry name" value="Diverse_CBS-Domain"/>
</dbReference>
<keyword evidence="5" id="KW-1185">Reference proteome</keyword>
<dbReference type="Gene3D" id="3.10.580.10">
    <property type="entry name" value="CBS-domain"/>
    <property type="match status" value="1"/>
</dbReference>
<organism evidence="4 5">
    <name type="scientific">Ahrensia kielensis</name>
    <dbReference type="NCBI Taxonomy" id="76980"/>
    <lineage>
        <taxon>Bacteria</taxon>
        <taxon>Pseudomonadati</taxon>
        <taxon>Pseudomonadota</taxon>
        <taxon>Alphaproteobacteria</taxon>
        <taxon>Hyphomicrobiales</taxon>
        <taxon>Ahrensiaceae</taxon>
        <taxon>Ahrensia</taxon>
    </lineage>
</organism>
<evidence type="ECO:0000313" key="5">
    <source>
        <dbReference type="Proteomes" id="UP001477870"/>
    </source>
</evidence>
<dbReference type="PROSITE" id="PS51371">
    <property type="entry name" value="CBS"/>
    <property type="match status" value="2"/>
</dbReference>
<proteinExistence type="predicted"/>
<dbReference type="InterPro" id="IPR044725">
    <property type="entry name" value="CBSX3_CBS_dom"/>
</dbReference>
<keyword evidence="1 2" id="KW-0129">CBS domain</keyword>
<evidence type="ECO:0000256" key="1">
    <source>
        <dbReference type="ARBA" id="ARBA00023122"/>
    </source>
</evidence>
<feature type="domain" description="CBS" evidence="3">
    <location>
        <begin position="8"/>
        <end position="66"/>
    </location>
</feature>
<sequence>MTASRILEVKGSEVFTLPPETTTMDAVKSLREHKIGALIVSSGNGSIDGILSERDVVRAIANHGAEALDSAISTHMTKNVVTCAESTNIAELMELMTKGRFRHVPVARDGKLVGIISIGDVVKRRIAAVEAEAEEIKSYIASV</sequence>
<dbReference type="CDD" id="cd04623">
    <property type="entry name" value="CBS_pair_bac_euk"/>
    <property type="match status" value="1"/>
</dbReference>
<protein>
    <submittedName>
        <fullName evidence="4">CBS domain-containing protein</fullName>
    </submittedName>
</protein>